<comment type="caution">
    <text evidence="2">The sequence shown here is derived from an EMBL/GenBank/DDBJ whole genome shotgun (WGS) entry which is preliminary data.</text>
</comment>
<evidence type="ECO:0000256" key="1">
    <source>
        <dbReference type="SAM" id="MobiDB-lite"/>
    </source>
</evidence>
<evidence type="ECO:0000313" key="2">
    <source>
        <dbReference type="EMBL" id="RFU40197.1"/>
    </source>
</evidence>
<name>A0A372JJK1_9ACTN</name>
<proteinExistence type="predicted"/>
<dbReference type="AlphaFoldDB" id="A0A372JJK1"/>
<feature type="region of interest" description="Disordered" evidence="1">
    <location>
        <begin position="39"/>
        <end position="64"/>
    </location>
</feature>
<sequence>MCSATRARWARRAGASAGDGPRAWADRRYRDRLAGLARPSSSAWTSIPARPSDRTAARVPWCSG</sequence>
<reference evidence="2 3" key="1">
    <citation type="submission" date="2018-08" db="EMBL/GenBank/DDBJ databases">
        <title>Actinomadura jelena sp. nov., a novel Actinomycete isolated from soil in Chad.</title>
        <authorList>
            <person name="Shi L."/>
        </authorList>
    </citation>
    <scope>NUCLEOTIDE SEQUENCE [LARGE SCALE GENOMIC DNA]</scope>
    <source>
        <strain evidence="2 3">NEAU-G17</strain>
    </source>
</reference>
<organism evidence="2 3">
    <name type="scientific">Actinomadura logoneensis</name>
    <dbReference type="NCBI Taxonomy" id="2293572"/>
    <lineage>
        <taxon>Bacteria</taxon>
        <taxon>Bacillati</taxon>
        <taxon>Actinomycetota</taxon>
        <taxon>Actinomycetes</taxon>
        <taxon>Streptosporangiales</taxon>
        <taxon>Thermomonosporaceae</taxon>
        <taxon>Actinomadura</taxon>
    </lineage>
</organism>
<protein>
    <submittedName>
        <fullName evidence="2">Uncharacterized protein</fullName>
    </submittedName>
</protein>
<evidence type="ECO:0000313" key="3">
    <source>
        <dbReference type="Proteomes" id="UP000261811"/>
    </source>
</evidence>
<dbReference type="Proteomes" id="UP000261811">
    <property type="component" value="Unassembled WGS sequence"/>
</dbReference>
<keyword evidence="3" id="KW-1185">Reference proteome</keyword>
<gene>
    <name evidence="2" type="ORF">DZF91_18400</name>
</gene>
<dbReference type="EMBL" id="QURH01000300">
    <property type="protein sequence ID" value="RFU40197.1"/>
    <property type="molecule type" value="Genomic_DNA"/>
</dbReference>
<feature type="region of interest" description="Disordered" evidence="1">
    <location>
        <begin position="1"/>
        <end position="22"/>
    </location>
</feature>
<accession>A0A372JJK1</accession>